<sequence length="22" mass="2370">MARCPAGLIARTYSVNYKANVA</sequence>
<gene>
    <name evidence="1" type="ORF">CCACVL1_30161</name>
</gene>
<proteinExistence type="predicted"/>
<evidence type="ECO:0000313" key="1">
    <source>
        <dbReference type="EMBL" id="OMO50893.1"/>
    </source>
</evidence>
<reference evidence="1 2" key="1">
    <citation type="submission" date="2013-09" db="EMBL/GenBank/DDBJ databases">
        <title>Corchorus capsularis genome sequencing.</title>
        <authorList>
            <person name="Alam M."/>
            <person name="Haque M.S."/>
            <person name="Islam M.S."/>
            <person name="Emdad E.M."/>
            <person name="Islam M.M."/>
            <person name="Ahmed B."/>
            <person name="Halim A."/>
            <person name="Hossen Q.M.M."/>
            <person name="Hossain M.Z."/>
            <person name="Ahmed R."/>
            <person name="Khan M.M."/>
            <person name="Islam R."/>
            <person name="Rashid M.M."/>
            <person name="Khan S.A."/>
            <person name="Rahman M.S."/>
            <person name="Alam M."/>
        </authorList>
    </citation>
    <scope>NUCLEOTIDE SEQUENCE [LARGE SCALE GENOMIC DNA]</scope>
    <source>
        <strain evidence="2">cv. CVL-1</strain>
        <tissue evidence="1">Whole seedling</tissue>
    </source>
</reference>
<dbReference type="EMBL" id="AWWV01016012">
    <property type="protein sequence ID" value="OMO50893.1"/>
    <property type="molecule type" value="Genomic_DNA"/>
</dbReference>
<keyword evidence="2" id="KW-1185">Reference proteome</keyword>
<dbReference type="Proteomes" id="UP000188268">
    <property type="component" value="Unassembled WGS sequence"/>
</dbReference>
<protein>
    <submittedName>
        <fullName evidence="1">Uncharacterized protein</fullName>
    </submittedName>
</protein>
<dbReference type="Gramene" id="OMO50893">
    <property type="protein sequence ID" value="OMO50893"/>
    <property type="gene ID" value="CCACVL1_30161"/>
</dbReference>
<organism evidence="1 2">
    <name type="scientific">Corchorus capsularis</name>
    <name type="common">Jute</name>
    <dbReference type="NCBI Taxonomy" id="210143"/>
    <lineage>
        <taxon>Eukaryota</taxon>
        <taxon>Viridiplantae</taxon>
        <taxon>Streptophyta</taxon>
        <taxon>Embryophyta</taxon>
        <taxon>Tracheophyta</taxon>
        <taxon>Spermatophyta</taxon>
        <taxon>Magnoliopsida</taxon>
        <taxon>eudicotyledons</taxon>
        <taxon>Gunneridae</taxon>
        <taxon>Pentapetalae</taxon>
        <taxon>rosids</taxon>
        <taxon>malvids</taxon>
        <taxon>Malvales</taxon>
        <taxon>Malvaceae</taxon>
        <taxon>Grewioideae</taxon>
        <taxon>Apeibeae</taxon>
        <taxon>Corchorus</taxon>
    </lineage>
</organism>
<evidence type="ECO:0000313" key="2">
    <source>
        <dbReference type="Proteomes" id="UP000188268"/>
    </source>
</evidence>
<name>A0A1R3FYI8_COCAP</name>
<accession>A0A1R3FYI8</accession>
<comment type="caution">
    <text evidence="1">The sequence shown here is derived from an EMBL/GenBank/DDBJ whole genome shotgun (WGS) entry which is preliminary data.</text>
</comment>
<dbReference type="AlphaFoldDB" id="A0A1R3FYI8"/>